<evidence type="ECO:0000313" key="4">
    <source>
        <dbReference type="Proteomes" id="UP000054383"/>
    </source>
</evidence>
<dbReference type="AlphaFoldDB" id="A0A0U1M4X3"/>
<evidence type="ECO:0000256" key="1">
    <source>
        <dbReference type="SAM" id="Coils"/>
    </source>
</evidence>
<proteinExistence type="predicted"/>
<dbReference type="Proteomes" id="UP000054383">
    <property type="component" value="Unassembled WGS sequence"/>
</dbReference>
<reference evidence="3 4" key="1">
    <citation type="submission" date="2015-04" db="EMBL/GenBank/DDBJ databases">
        <authorList>
            <person name="Syromyatnikov M.Y."/>
            <person name="Popov V.N."/>
        </authorList>
    </citation>
    <scope>NUCLEOTIDE SEQUENCE [LARGE SCALE GENOMIC DNA]</scope>
    <source>
        <strain evidence="3">WF-38-12</strain>
    </source>
</reference>
<accession>A0A0U1M4X3</accession>
<organism evidence="3 4">
    <name type="scientific">Talaromyces islandicus</name>
    <name type="common">Penicillium islandicum</name>
    <dbReference type="NCBI Taxonomy" id="28573"/>
    <lineage>
        <taxon>Eukaryota</taxon>
        <taxon>Fungi</taxon>
        <taxon>Dikarya</taxon>
        <taxon>Ascomycota</taxon>
        <taxon>Pezizomycotina</taxon>
        <taxon>Eurotiomycetes</taxon>
        <taxon>Eurotiomycetidae</taxon>
        <taxon>Eurotiales</taxon>
        <taxon>Trichocomaceae</taxon>
        <taxon>Talaromyces</taxon>
        <taxon>Talaromyces sect. Islandici</taxon>
    </lineage>
</organism>
<keyword evidence="1" id="KW-0175">Coiled coil</keyword>
<dbReference type="OrthoDB" id="5342758at2759"/>
<feature type="compositionally biased region" description="Low complexity" evidence="2">
    <location>
        <begin position="407"/>
        <end position="421"/>
    </location>
</feature>
<dbReference type="STRING" id="28573.A0A0U1M4X3"/>
<name>A0A0U1M4X3_TALIS</name>
<evidence type="ECO:0008006" key="5">
    <source>
        <dbReference type="Google" id="ProtNLM"/>
    </source>
</evidence>
<feature type="coiled-coil region" evidence="1">
    <location>
        <begin position="160"/>
        <end position="194"/>
    </location>
</feature>
<evidence type="ECO:0000313" key="3">
    <source>
        <dbReference type="EMBL" id="CRG90080.1"/>
    </source>
</evidence>
<sequence length="467" mass="52688">MSTLFSHADIPLPERRLAPMPFDARSDPLVYIDRQAKHLQRHIQQLLDAQSDGLLAGLSGQPNDEDVLSNGSSTPTISVIGSSERPTRTIPVRQPPKKKISLRAARRGILRSMSELLTLREEEKKIIQNWIHERRNVIGEVDVFSNKKRGLEKIISDMQNDRDDKTTREAKKEAKDLEREIGELEIKLASMKTRHRHLVQGIAQAENSAEAKLSSYKESMSLLDSEVRKYLRNPPLQPLQDDSDKPSFYSLNHKRRTLEMARDHWQAEQSELRKRLRGVDQEIAALDEGGPIWQRVLSEISAFEKKLKEEMQQSIMLSKSPSSGGQPPVDQERGQRILVDIEATTRCLEENLELAEGKEWNLLVCSIGTELEALREASIMISSIFNLSQDTNEGDGKEPSGEDNNKDSNSSTNTKTLIDDANTSDDDHADDPPADLLRDTTPNLVPTITRSEDEDDEPDPAWLLSDP</sequence>
<feature type="region of interest" description="Disordered" evidence="2">
    <location>
        <begin position="389"/>
        <end position="467"/>
    </location>
</feature>
<protein>
    <recommendedName>
        <fullName evidence="5">Atg28p</fullName>
    </recommendedName>
</protein>
<feature type="compositionally biased region" description="Polar residues" evidence="2">
    <location>
        <begin position="69"/>
        <end position="81"/>
    </location>
</feature>
<keyword evidence="4" id="KW-1185">Reference proteome</keyword>
<feature type="compositionally biased region" description="Acidic residues" evidence="2">
    <location>
        <begin position="422"/>
        <end position="433"/>
    </location>
</feature>
<gene>
    <name evidence="3" type="ORF">PISL3812_07121</name>
</gene>
<feature type="region of interest" description="Disordered" evidence="2">
    <location>
        <begin position="58"/>
        <end position="97"/>
    </location>
</feature>
<evidence type="ECO:0000256" key="2">
    <source>
        <dbReference type="SAM" id="MobiDB-lite"/>
    </source>
</evidence>
<dbReference type="OMA" id="HWNLLIC"/>
<feature type="compositionally biased region" description="Basic and acidic residues" evidence="2">
    <location>
        <begin position="394"/>
        <end position="406"/>
    </location>
</feature>
<dbReference type="EMBL" id="CVMT01000007">
    <property type="protein sequence ID" value="CRG90080.1"/>
    <property type="molecule type" value="Genomic_DNA"/>
</dbReference>